<dbReference type="GO" id="GO:0050660">
    <property type="term" value="F:flavin adenine dinucleotide binding"/>
    <property type="evidence" value="ECO:0007669"/>
    <property type="project" value="TreeGrafter"/>
</dbReference>
<dbReference type="OrthoDB" id="9800167at2"/>
<evidence type="ECO:0000256" key="1">
    <source>
        <dbReference type="ARBA" id="ARBA00007532"/>
    </source>
</evidence>
<dbReference type="InterPro" id="IPR004099">
    <property type="entry name" value="Pyr_nucl-diS_OxRdtase_dimer"/>
</dbReference>
<dbReference type="InterPro" id="IPR036188">
    <property type="entry name" value="FAD/NAD-bd_sf"/>
</dbReference>
<dbReference type="InterPro" id="IPR023753">
    <property type="entry name" value="FAD/NAD-binding_dom"/>
</dbReference>
<evidence type="ECO:0000313" key="10">
    <source>
        <dbReference type="Proteomes" id="UP000287336"/>
    </source>
</evidence>
<dbReference type="InterPro" id="IPR001100">
    <property type="entry name" value="Pyr_nuc-diS_OxRdtase"/>
</dbReference>
<feature type="binding site" evidence="5">
    <location>
        <begin position="178"/>
        <end position="185"/>
    </location>
    <ligand>
        <name>NAD(+)</name>
        <dbReference type="ChEBI" id="CHEBI:57540"/>
    </ligand>
</feature>
<protein>
    <submittedName>
        <fullName evidence="9">Dihydrolipoyl dehydrogenase</fullName>
        <ecNumber evidence="9">1.8.1.4</ecNumber>
    </submittedName>
</protein>
<dbReference type="Gene3D" id="3.50.50.60">
    <property type="entry name" value="FAD/NAD(P)-binding domain"/>
    <property type="match status" value="3"/>
</dbReference>
<dbReference type="RefSeq" id="WP_126942728.1">
    <property type="nucleotide sequence ID" value="NZ_RZHG01000002.1"/>
</dbReference>
<dbReference type="InterPro" id="IPR036324">
    <property type="entry name" value="Mn/Fe_SOD_N_sf"/>
</dbReference>
<dbReference type="PRINTS" id="PR00411">
    <property type="entry name" value="PNDRDTASEI"/>
</dbReference>
<feature type="binding site" evidence="5">
    <location>
        <position position="269"/>
    </location>
    <ligand>
        <name>NAD(+)</name>
        <dbReference type="ChEBI" id="CHEBI:57540"/>
    </ligand>
</feature>
<feature type="domain" description="Pyridine nucleotide-disulphide oxidoreductase dimerisation" evidence="7">
    <location>
        <begin position="355"/>
        <end position="460"/>
    </location>
</feature>
<feature type="binding site" evidence="5">
    <location>
        <position position="316"/>
    </location>
    <ligand>
        <name>FAD</name>
        <dbReference type="ChEBI" id="CHEBI:57692"/>
    </ligand>
</feature>
<evidence type="ECO:0000259" key="7">
    <source>
        <dbReference type="Pfam" id="PF02852"/>
    </source>
</evidence>
<keyword evidence="5" id="KW-0547">Nucleotide-binding</keyword>
<keyword evidence="10" id="KW-1185">Reference proteome</keyword>
<dbReference type="EMBL" id="RZHG01000002">
    <property type="protein sequence ID" value="RUR34830.1"/>
    <property type="molecule type" value="Genomic_DNA"/>
</dbReference>
<accession>A0A433KZC1</accession>
<dbReference type="GO" id="GO:0004148">
    <property type="term" value="F:dihydrolipoyl dehydrogenase (NADH) activity"/>
    <property type="evidence" value="ECO:0007669"/>
    <property type="project" value="UniProtKB-EC"/>
</dbReference>
<keyword evidence="5" id="KW-0520">NAD</keyword>
<dbReference type="PANTHER" id="PTHR43014:SF4">
    <property type="entry name" value="PYRIDINE NUCLEOTIDE-DISULFIDE OXIDOREDUCTASE RCLA-RELATED"/>
    <property type="match status" value="1"/>
</dbReference>
<dbReference type="Gene3D" id="1.10.287.990">
    <property type="entry name" value="Fe,Mn superoxide dismutase (SOD) domain"/>
    <property type="match status" value="1"/>
</dbReference>
<keyword evidence="9" id="KW-0560">Oxidoreductase</keyword>
<dbReference type="Pfam" id="PF07992">
    <property type="entry name" value="Pyr_redox_2"/>
    <property type="match status" value="1"/>
</dbReference>
<dbReference type="SUPFAM" id="SSF51905">
    <property type="entry name" value="FAD/NAD(P)-binding domain"/>
    <property type="match status" value="1"/>
</dbReference>
<name>A0A433KZC1_9GAMM</name>
<feature type="active site" description="Proton acceptor" evidence="4">
    <location>
        <position position="453"/>
    </location>
</feature>
<dbReference type="Proteomes" id="UP000287336">
    <property type="component" value="Unassembled WGS sequence"/>
</dbReference>
<reference evidence="9 10" key="1">
    <citation type="submission" date="2018-12" db="EMBL/GenBank/DDBJ databases">
        <title>three novel Halomonas strain isolated from plants.</title>
        <authorList>
            <person name="Sun C."/>
        </authorList>
    </citation>
    <scope>NUCLEOTIDE SEQUENCE [LARGE SCALE GENOMIC DNA]</scope>
    <source>
        <strain evidence="9 10">DSM 19434</strain>
    </source>
</reference>
<comment type="cofactor">
    <cofactor evidence="5">
        <name>FAD</name>
        <dbReference type="ChEBI" id="CHEBI:57692"/>
    </cofactor>
    <text evidence="5">Binds 1 FAD per subunit.</text>
</comment>
<dbReference type="AlphaFoldDB" id="A0A433KZC1"/>
<dbReference type="Gene3D" id="3.30.390.30">
    <property type="match status" value="1"/>
</dbReference>
<evidence type="ECO:0000259" key="8">
    <source>
        <dbReference type="Pfam" id="PF07992"/>
    </source>
</evidence>
<gene>
    <name evidence="9" type="ORF">ELY33_01235</name>
</gene>
<dbReference type="GO" id="GO:0003955">
    <property type="term" value="F:NAD(P)H dehydrogenase (quinone) activity"/>
    <property type="evidence" value="ECO:0007669"/>
    <property type="project" value="TreeGrafter"/>
</dbReference>
<evidence type="ECO:0000256" key="2">
    <source>
        <dbReference type="ARBA" id="ARBA00022630"/>
    </source>
</evidence>
<evidence type="ECO:0000256" key="4">
    <source>
        <dbReference type="PIRSR" id="PIRSR000350-2"/>
    </source>
</evidence>
<dbReference type="Pfam" id="PF02852">
    <property type="entry name" value="Pyr_redox_dim"/>
    <property type="match status" value="1"/>
</dbReference>
<feature type="disulfide bond" description="Redox-active" evidence="6">
    <location>
        <begin position="43"/>
        <end position="48"/>
    </location>
</feature>
<dbReference type="NCBIfam" id="NF004939">
    <property type="entry name" value="PRK06292.1-1"/>
    <property type="match status" value="1"/>
</dbReference>
<feature type="domain" description="FAD/NAD(P)-binding" evidence="8">
    <location>
        <begin position="7"/>
        <end position="331"/>
    </location>
</feature>
<sequence length="488" mass="52399">MQQQQTKIAIIGAGSAGLSAWHAARKHTDDVVLIEAGAYGTTCARVGCMPSKLLIAAANTAHSARNAAMFGVTINDMVVDGHAVMTRVKGERDRFVGNVLASMASIPESHRLQGHARFIDPYTLAIDDHTQLTANAIIIATGSRATWPRLLEGAGDRLIINDDVFDWDSLPPSVAVVGPGVIGMELGQALSRLGVRTRTFGVGGAIGPFQSEKLRQLADETFSRELYLDPDATIEHVEQHDNGVAITFYERESGQKVTEIVDYVLAATGRKPNVDQLDIEKAALALDERGVPMFNRFTTQCLGKDNTPSHIFIAGDANQSAPLLHEAITEGKIAGRNAACLDDVQVGQRNVPLAIVFTEPQMAIVGESRAALETRYGGCDCIAEGGVSFDDQGRALVIGENHGYLALYAEHGSGLFLGAEMLGPRAEHIAHLLAWALEQKLTVSQMLAMPFYHPVIEEGVRSGLRDLQANLKQGSSITERCMECGPGD</sequence>
<feature type="binding site" evidence="5">
    <location>
        <begin position="141"/>
        <end position="143"/>
    </location>
    <ligand>
        <name>FAD</name>
        <dbReference type="ChEBI" id="CHEBI:57692"/>
    </ligand>
</feature>
<feature type="binding site" evidence="5">
    <location>
        <position position="52"/>
    </location>
    <ligand>
        <name>FAD</name>
        <dbReference type="ChEBI" id="CHEBI:57692"/>
    </ligand>
</feature>
<dbReference type="InterPro" id="IPR016156">
    <property type="entry name" value="FAD/NAD-linked_Rdtase_dimer_sf"/>
</dbReference>
<dbReference type="SUPFAM" id="SSF55424">
    <property type="entry name" value="FAD/NAD-linked reductases, dimerisation (C-terminal) domain"/>
    <property type="match status" value="1"/>
</dbReference>
<dbReference type="PIRSF" id="PIRSF000350">
    <property type="entry name" value="Mercury_reductase_MerA"/>
    <property type="match status" value="1"/>
</dbReference>
<comment type="caution">
    <text evidence="9">The sequence shown here is derived from an EMBL/GenBank/DDBJ whole genome shotgun (WGS) entry which is preliminary data.</text>
</comment>
<organism evidence="9 10">
    <name type="scientific">Vreelandella andesensis</name>
    <dbReference type="NCBI Taxonomy" id="447567"/>
    <lineage>
        <taxon>Bacteria</taxon>
        <taxon>Pseudomonadati</taxon>
        <taxon>Pseudomonadota</taxon>
        <taxon>Gammaproteobacteria</taxon>
        <taxon>Oceanospirillales</taxon>
        <taxon>Halomonadaceae</taxon>
        <taxon>Vreelandella</taxon>
    </lineage>
</organism>
<comment type="similarity">
    <text evidence="1">Belongs to the class-I pyridine nucleotide-disulfide oxidoreductase family.</text>
</comment>
<dbReference type="EC" id="1.8.1.4" evidence="9"/>
<proteinExistence type="inferred from homology"/>
<keyword evidence="3 5" id="KW-0274">FAD</keyword>
<evidence type="ECO:0000256" key="3">
    <source>
        <dbReference type="ARBA" id="ARBA00022827"/>
    </source>
</evidence>
<evidence type="ECO:0000256" key="6">
    <source>
        <dbReference type="PIRSR" id="PIRSR000350-4"/>
    </source>
</evidence>
<evidence type="ECO:0000256" key="5">
    <source>
        <dbReference type="PIRSR" id="PIRSR000350-3"/>
    </source>
</evidence>
<dbReference type="PANTHER" id="PTHR43014">
    <property type="entry name" value="MERCURIC REDUCTASE"/>
    <property type="match status" value="1"/>
</dbReference>
<evidence type="ECO:0000313" key="9">
    <source>
        <dbReference type="EMBL" id="RUR34830.1"/>
    </source>
</evidence>
<dbReference type="PRINTS" id="PR00368">
    <property type="entry name" value="FADPNR"/>
</dbReference>
<keyword evidence="2" id="KW-0285">Flavoprotein</keyword>